<evidence type="ECO:0000256" key="1">
    <source>
        <dbReference type="ARBA" id="ARBA00023015"/>
    </source>
</evidence>
<dbReference type="PANTHER" id="PTHR43280">
    <property type="entry name" value="ARAC-FAMILY TRANSCRIPTIONAL REGULATOR"/>
    <property type="match status" value="1"/>
</dbReference>
<dbReference type="AlphaFoldDB" id="A0A420FFG7"/>
<dbReference type="PROSITE" id="PS01124">
    <property type="entry name" value="HTH_ARAC_FAMILY_2"/>
    <property type="match status" value="1"/>
</dbReference>
<keyword evidence="1" id="KW-0805">Transcription regulation</keyword>
<gene>
    <name evidence="5" type="ORF">BCY89_16380</name>
</gene>
<evidence type="ECO:0000256" key="3">
    <source>
        <dbReference type="ARBA" id="ARBA00023163"/>
    </source>
</evidence>
<protein>
    <recommendedName>
        <fullName evidence="4">HTH araC/xylS-type domain-containing protein</fullName>
    </recommendedName>
</protein>
<organism evidence="5 6">
    <name type="scientific">Sphingobacterium siyangense</name>
    <dbReference type="NCBI Taxonomy" id="459529"/>
    <lineage>
        <taxon>Bacteria</taxon>
        <taxon>Pseudomonadati</taxon>
        <taxon>Bacteroidota</taxon>
        <taxon>Sphingobacteriia</taxon>
        <taxon>Sphingobacteriales</taxon>
        <taxon>Sphingobacteriaceae</taxon>
        <taxon>Sphingobacterium</taxon>
    </lineage>
</organism>
<evidence type="ECO:0000313" key="5">
    <source>
        <dbReference type="EMBL" id="RKF31740.1"/>
    </source>
</evidence>
<accession>A0A420FFG7</accession>
<feature type="domain" description="HTH araC/xylS-type" evidence="4">
    <location>
        <begin position="181"/>
        <end position="279"/>
    </location>
</feature>
<evidence type="ECO:0000256" key="2">
    <source>
        <dbReference type="ARBA" id="ARBA00023125"/>
    </source>
</evidence>
<evidence type="ECO:0000313" key="6">
    <source>
        <dbReference type="Proteomes" id="UP000286402"/>
    </source>
</evidence>
<dbReference type="SMART" id="SM00342">
    <property type="entry name" value="HTH_ARAC"/>
    <property type="match status" value="1"/>
</dbReference>
<dbReference type="RefSeq" id="WP_120335983.1">
    <property type="nucleotide sequence ID" value="NZ_MCAQ01000028.1"/>
</dbReference>
<dbReference type="InterPro" id="IPR009057">
    <property type="entry name" value="Homeodomain-like_sf"/>
</dbReference>
<dbReference type="PANTHER" id="PTHR43280:SF32">
    <property type="entry name" value="TRANSCRIPTIONAL REGULATORY PROTEIN"/>
    <property type="match status" value="1"/>
</dbReference>
<keyword evidence="6" id="KW-1185">Reference proteome</keyword>
<name>A0A420FFG7_9SPHI</name>
<dbReference type="InterPro" id="IPR037923">
    <property type="entry name" value="HTH-like"/>
</dbReference>
<sequence length="284" mass="32570">MKSAKKIIIEPVIDDSFSINRIDYHLNDHETFNRLIYHRIFFVETGAGYLSIDNNVFELHDNSIFLLSKGQIYTFSDQTSVMGFSISFGDCFWQKTPPSASNCKAVLFNNTSANPYLKPNTTEVVELLFLFNALLSEYCGPQYINQMDAIAAFLKIIMIKLANVKLTAEATFDSQDYILYRKFMEMLSAQFDQYHAVSDYAKMLHISARRLSELCKRCSGIKAKEIINGQLIAEAKRLLQFSAITVKEIAYALHFNSAEQFSHFFKKNTKLSPLNYRNQFVDAD</sequence>
<dbReference type="Proteomes" id="UP000286402">
    <property type="component" value="Unassembled WGS sequence"/>
</dbReference>
<comment type="caution">
    <text evidence="5">The sequence shown here is derived from an EMBL/GenBank/DDBJ whole genome shotgun (WGS) entry which is preliminary data.</text>
</comment>
<proteinExistence type="predicted"/>
<dbReference type="GO" id="GO:0043565">
    <property type="term" value="F:sequence-specific DNA binding"/>
    <property type="evidence" value="ECO:0007669"/>
    <property type="project" value="InterPro"/>
</dbReference>
<keyword evidence="3" id="KW-0804">Transcription</keyword>
<dbReference type="Pfam" id="PF12833">
    <property type="entry name" value="HTH_18"/>
    <property type="match status" value="1"/>
</dbReference>
<dbReference type="GO" id="GO:0003700">
    <property type="term" value="F:DNA-binding transcription factor activity"/>
    <property type="evidence" value="ECO:0007669"/>
    <property type="project" value="InterPro"/>
</dbReference>
<dbReference type="SUPFAM" id="SSF46689">
    <property type="entry name" value="Homeodomain-like"/>
    <property type="match status" value="1"/>
</dbReference>
<dbReference type="SUPFAM" id="SSF51215">
    <property type="entry name" value="Regulatory protein AraC"/>
    <property type="match status" value="1"/>
</dbReference>
<keyword evidence="2" id="KW-0238">DNA-binding</keyword>
<dbReference type="EMBL" id="MCAQ01000028">
    <property type="protein sequence ID" value="RKF31740.1"/>
    <property type="molecule type" value="Genomic_DNA"/>
</dbReference>
<reference evidence="5 6" key="1">
    <citation type="submission" date="2016-07" db="EMBL/GenBank/DDBJ databases">
        <title>Genome analysis of Sphingobacterium siyangense T12B17.</title>
        <authorList>
            <person name="Xu D."/>
            <person name="Su Y."/>
            <person name="Zheng S."/>
        </authorList>
    </citation>
    <scope>NUCLEOTIDE SEQUENCE [LARGE SCALE GENOMIC DNA]</scope>
    <source>
        <strain evidence="5 6">T12B17</strain>
    </source>
</reference>
<evidence type="ECO:0000259" key="4">
    <source>
        <dbReference type="PROSITE" id="PS01124"/>
    </source>
</evidence>
<dbReference type="Gene3D" id="1.10.10.60">
    <property type="entry name" value="Homeodomain-like"/>
    <property type="match status" value="1"/>
</dbReference>
<dbReference type="InterPro" id="IPR018060">
    <property type="entry name" value="HTH_AraC"/>
</dbReference>